<keyword evidence="1 5" id="KW-0489">Methyltransferase</keyword>
<evidence type="ECO:0000256" key="1">
    <source>
        <dbReference type="ARBA" id="ARBA00022603"/>
    </source>
</evidence>
<dbReference type="InterPro" id="IPR029063">
    <property type="entry name" value="SAM-dependent_MTases_sf"/>
</dbReference>
<dbReference type="KEGG" id="tmn:UCRPA7_1766"/>
<gene>
    <name evidence="5" type="ORF">UCRPA7_1766</name>
</gene>
<dbReference type="GeneID" id="19321948"/>
<dbReference type="EMBL" id="KB932905">
    <property type="protein sequence ID" value="EOO02696.1"/>
    <property type="molecule type" value="Genomic_DNA"/>
</dbReference>
<dbReference type="InterPro" id="IPR002935">
    <property type="entry name" value="SAM_O-MeTrfase"/>
</dbReference>
<keyword evidence="2 5" id="KW-0808">Transferase</keyword>
<keyword evidence="3" id="KW-0949">S-adenosyl-L-methionine</keyword>
<dbReference type="AlphaFoldDB" id="R8BTL0"/>
<dbReference type="HOGENOM" id="CLU_067676_1_1_1"/>
<evidence type="ECO:0000256" key="3">
    <source>
        <dbReference type="ARBA" id="ARBA00022691"/>
    </source>
</evidence>
<evidence type="ECO:0000313" key="5">
    <source>
        <dbReference type="EMBL" id="EOO02696.1"/>
    </source>
</evidence>
<dbReference type="Proteomes" id="UP000014074">
    <property type="component" value="Unassembled WGS sequence"/>
</dbReference>
<dbReference type="CDD" id="cd02440">
    <property type="entry name" value="AdoMet_MTases"/>
    <property type="match status" value="1"/>
</dbReference>
<organism evidence="5 6">
    <name type="scientific">Phaeoacremonium minimum (strain UCR-PA7)</name>
    <name type="common">Esca disease fungus</name>
    <name type="synonym">Togninia minima</name>
    <dbReference type="NCBI Taxonomy" id="1286976"/>
    <lineage>
        <taxon>Eukaryota</taxon>
        <taxon>Fungi</taxon>
        <taxon>Dikarya</taxon>
        <taxon>Ascomycota</taxon>
        <taxon>Pezizomycotina</taxon>
        <taxon>Sordariomycetes</taxon>
        <taxon>Sordariomycetidae</taxon>
        <taxon>Togniniales</taxon>
        <taxon>Togniniaceae</taxon>
        <taxon>Phaeoacremonium</taxon>
    </lineage>
</organism>
<evidence type="ECO:0000256" key="2">
    <source>
        <dbReference type="ARBA" id="ARBA00022679"/>
    </source>
</evidence>
<dbReference type="Gene3D" id="3.40.50.150">
    <property type="entry name" value="Vaccinia Virus protein VP39"/>
    <property type="match status" value="1"/>
</dbReference>
<comment type="similarity">
    <text evidence="4">Belongs to the class I-like SAM-binding methyltransferase superfamily. Cation-dependent O-methyltransferase family.</text>
</comment>
<keyword evidence="6" id="KW-1185">Reference proteome</keyword>
<evidence type="ECO:0000313" key="6">
    <source>
        <dbReference type="Proteomes" id="UP000014074"/>
    </source>
</evidence>
<proteinExistence type="inferred from homology"/>
<dbReference type="RefSeq" id="XP_007912536.1">
    <property type="nucleotide sequence ID" value="XM_007914345.1"/>
</dbReference>
<dbReference type="PANTHER" id="PTHR10509">
    <property type="entry name" value="O-METHYLTRANSFERASE-RELATED"/>
    <property type="match status" value="1"/>
</dbReference>
<evidence type="ECO:0000256" key="4">
    <source>
        <dbReference type="ARBA" id="ARBA00023453"/>
    </source>
</evidence>
<dbReference type="InterPro" id="IPR050362">
    <property type="entry name" value="Cation-dep_OMT"/>
</dbReference>
<name>R8BTL0_PHAM7</name>
<dbReference type="PANTHER" id="PTHR10509:SF14">
    <property type="entry name" value="CAFFEOYL-COA O-METHYLTRANSFERASE 3-RELATED"/>
    <property type="match status" value="1"/>
</dbReference>
<dbReference type="SUPFAM" id="SSF53335">
    <property type="entry name" value="S-adenosyl-L-methionine-dependent methyltransferases"/>
    <property type="match status" value="1"/>
</dbReference>
<dbReference type="GO" id="GO:0008757">
    <property type="term" value="F:S-adenosylmethionine-dependent methyltransferase activity"/>
    <property type="evidence" value="ECO:0007669"/>
    <property type="project" value="TreeGrafter"/>
</dbReference>
<dbReference type="Pfam" id="PF01596">
    <property type="entry name" value="Methyltransf_3"/>
    <property type="match status" value="1"/>
</dbReference>
<accession>R8BTL0</accession>
<dbReference type="OrthoDB" id="10251242at2759"/>
<dbReference type="eggNOG" id="KOG1663">
    <property type="taxonomic scope" value="Eukaryota"/>
</dbReference>
<reference evidence="6" key="1">
    <citation type="journal article" date="2013" name="Genome Announc.">
        <title>Draft genome sequence of the ascomycete Phaeoacremonium aleophilum strain UCR-PA7, a causal agent of the esca disease complex in grapevines.</title>
        <authorList>
            <person name="Blanco-Ulate B."/>
            <person name="Rolshausen P."/>
            <person name="Cantu D."/>
        </authorList>
    </citation>
    <scope>NUCLEOTIDE SEQUENCE [LARGE SCALE GENOMIC DNA]</scope>
    <source>
        <strain evidence="6">UCR-PA7</strain>
    </source>
</reference>
<dbReference type="GO" id="GO:0008171">
    <property type="term" value="F:O-methyltransferase activity"/>
    <property type="evidence" value="ECO:0007669"/>
    <property type="project" value="InterPro"/>
</dbReference>
<protein>
    <submittedName>
        <fullName evidence="5">Putative o-methyltransferase family protein</fullName>
    </submittedName>
</protein>
<dbReference type="GO" id="GO:0032259">
    <property type="term" value="P:methylation"/>
    <property type="evidence" value="ECO:0007669"/>
    <property type="project" value="UniProtKB-KW"/>
</dbReference>
<dbReference type="PROSITE" id="PS51682">
    <property type="entry name" value="SAM_OMT_I"/>
    <property type="match status" value="1"/>
</dbReference>
<sequence length="248" mass="27629">MKDNLTVLYPNPETSQKVAEYSVSKSLVLPEYIRRYHEYGLTTSVPDYMISTYQGSFLVWLARTLGAKRILEVGVYIGFSSLCWAHAAGPDGFVTGLEYSEEYANQARAAFEKNGVKNVEVVVGDGLETISTIDRSKSYDLIFIDAQKTGYPRYLELILEHSQPGAANRLLKPGGVIVADNVLRRATVADPTPNNPHYVREIEKNTIEGTKSNLEGLHKFNDRVANDPRLEGFLLPLFDGLSLARLLD</sequence>